<feature type="region of interest" description="Disordered" evidence="1">
    <location>
        <begin position="1"/>
        <end position="155"/>
    </location>
</feature>
<comment type="caution">
    <text evidence="2">The sequence shown here is derived from an EMBL/GenBank/DDBJ whole genome shotgun (WGS) entry which is preliminary data.</text>
</comment>
<dbReference type="RefSeq" id="XP_016586342.1">
    <property type="nucleotide sequence ID" value="XM_016727087.1"/>
</dbReference>
<protein>
    <submittedName>
        <fullName evidence="2">Cyclin-dependent protein kinase complex component</fullName>
    </submittedName>
</protein>
<gene>
    <name evidence="2" type="ORF">SPSK_00107</name>
</gene>
<feature type="region of interest" description="Disordered" evidence="1">
    <location>
        <begin position="392"/>
        <end position="487"/>
    </location>
</feature>
<dbReference type="GO" id="GO:0016301">
    <property type="term" value="F:kinase activity"/>
    <property type="evidence" value="ECO:0007669"/>
    <property type="project" value="UniProtKB-KW"/>
</dbReference>
<accession>A0A0F2M657</accession>
<dbReference type="EMBL" id="AXCR01000009">
    <property type="protein sequence ID" value="KJR83666.1"/>
    <property type="molecule type" value="Genomic_DNA"/>
</dbReference>
<proteinExistence type="predicted"/>
<dbReference type="GO" id="GO:0005634">
    <property type="term" value="C:nucleus"/>
    <property type="evidence" value="ECO:0007669"/>
    <property type="project" value="TreeGrafter"/>
</dbReference>
<name>A0A0F2M657_SPOSC</name>
<feature type="compositionally biased region" description="Low complexity" evidence="1">
    <location>
        <begin position="323"/>
        <end position="334"/>
    </location>
</feature>
<reference evidence="2 3" key="2">
    <citation type="journal article" date="2015" name="Eukaryot. Cell">
        <title>Asexual propagation of a virulent clone complex in a human and feline outbreak of sporotrichosis.</title>
        <authorList>
            <person name="Teixeira Mde M."/>
            <person name="Rodrigues A.M."/>
            <person name="Tsui C.K."/>
            <person name="de Almeida L.G."/>
            <person name="Van Diepeningen A.D."/>
            <person name="van den Ende B.G."/>
            <person name="Fernandes G.F."/>
            <person name="Kano R."/>
            <person name="Hamelin R.C."/>
            <person name="Lopes-Bezerra L.M."/>
            <person name="Vasconcelos A.T."/>
            <person name="de Hoog S."/>
            <person name="de Camargo Z.P."/>
            <person name="Felipe M.S."/>
        </authorList>
    </citation>
    <scope>NUCLEOTIDE SEQUENCE [LARGE SCALE GENOMIC DNA]</scope>
    <source>
        <strain evidence="2 3">1099-18</strain>
    </source>
</reference>
<feature type="compositionally biased region" description="Low complexity" evidence="1">
    <location>
        <begin position="72"/>
        <end position="101"/>
    </location>
</feature>
<feature type="compositionally biased region" description="Low complexity" evidence="1">
    <location>
        <begin position="466"/>
        <end position="486"/>
    </location>
</feature>
<dbReference type="PANTHER" id="PTHR15615">
    <property type="match status" value="1"/>
</dbReference>
<dbReference type="VEuPathDB" id="FungiDB:SPSK_00107"/>
<dbReference type="OrthoDB" id="1060854at2759"/>
<feature type="compositionally biased region" description="Low complexity" evidence="1">
    <location>
        <begin position="36"/>
        <end position="56"/>
    </location>
</feature>
<keyword evidence="2" id="KW-0808">Transferase</keyword>
<dbReference type="PANTHER" id="PTHR15615:SF94">
    <property type="entry name" value="PHO85 CYCLIN-6-RELATED"/>
    <property type="match status" value="1"/>
</dbReference>
<dbReference type="GeneID" id="27662364"/>
<dbReference type="GO" id="GO:0016538">
    <property type="term" value="F:cyclin-dependent protein serine/threonine kinase regulator activity"/>
    <property type="evidence" value="ECO:0007669"/>
    <property type="project" value="TreeGrafter"/>
</dbReference>
<organism evidence="2 3">
    <name type="scientific">Sporothrix schenckii 1099-18</name>
    <dbReference type="NCBI Taxonomy" id="1397361"/>
    <lineage>
        <taxon>Eukaryota</taxon>
        <taxon>Fungi</taxon>
        <taxon>Dikarya</taxon>
        <taxon>Ascomycota</taxon>
        <taxon>Pezizomycotina</taxon>
        <taxon>Sordariomycetes</taxon>
        <taxon>Sordariomycetidae</taxon>
        <taxon>Ophiostomatales</taxon>
        <taxon>Ophiostomataceae</taxon>
        <taxon>Sporothrix</taxon>
    </lineage>
</organism>
<reference evidence="2 3" key="1">
    <citation type="journal article" date="2014" name="BMC Genomics">
        <title>Comparative genomics of the major fungal agents of human and animal Sporotrichosis: Sporothrix schenckii and Sporothrix brasiliensis.</title>
        <authorList>
            <person name="Teixeira M.M."/>
            <person name="de Almeida L.G."/>
            <person name="Kubitschek-Barreira P."/>
            <person name="Alves F.L."/>
            <person name="Kioshima E.S."/>
            <person name="Abadio A.K."/>
            <person name="Fernandes L."/>
            <person name="Derengowski L.S."/>
            <person name="Ferreira K.S."/>
            <person name="Souza R.C."/>
            <person name="Ruiz J.C."/>
            <person name="de Andrade N.C."/>
            <person name="Paes H.C."/>
            <person name="Nicola A.M."/>
            <person name="Albuquerque P."/>
            <person name="Gerber A.L."/>
            <person name="Martins V.P."/>
            <person name="Peconick L.D."/>
            <person name="Neto A.V."/>
            <person name="Chaucanez C.B."/>
            <person name="Silva P.A."/>
            <person name="Cunha O.L."/>
            <person name="de Oliveira F.F."/>
            <person name="dos Santos T.C."/>
            <person name="Barros A.L."/>
            <person name="Soares M.A."/>
            <person name="de Oliveira L.M."/>
            <person name="Marini M.M."/>
            <person name="Villalobos-Duno H."/>
            <person name="Cunha M.M."/>
            <person name="de Hoog S."/>
            <person name="da Silveira J.F."/>
            <person name="Henrissat B."/>
            <person name="Nino-Vega G.A."/>
            <person name="Cisalpino P.S."/>
            <person name="Mora-Montes H.M."/>
            <person name="Almeida S.R."/>
            <person name="Stajich J.E."/>
            <person name="Lopes-Bezerra L.M."/>
            <person name="Vasconcelos A.T."/>
            <person name="Felipe M.S."/>
        </authorList>
    </citation>
    <scope>NUCLEOTIDE SEQUENCE [LARGE SCALE GENOMIC DNA]</scope>
    <source>
        <strain evidence="2 3">1099-18</strain>
    </source>
</reference>
<feature type="compositionally biased region" description="Basic and acidic residues" evidence="1">
    <location>
        <begin position="399"/>
        <end position="427"/>
    </location>
</feature>
<dbReference type="Pfam" id="PF08613">
    <property type="entry name" value="Cyclin"/>
    <property type="match status" value="2"/>
</dbReference>
<evidence type="ECO:0000256" key="1">
    <source>
        <dbReference type="SAM" id="MobiDB-lite"/>
    </source>
</evidence>
<evidence type="ECO:0000313" key="2">
    <source>
        <dbReference type="EMBL" id="KJR83666.1"/>
    </source>
</evidence>
<dbReference type="InterPro" id="IPR013922">
    <property type="entry name" value="Cyclin_PHO80-like"/>
</dbReference>
<dbReference type="GO" id="GO:0000307">
    <property type="term" value="C:cyclin-dependent protein kinase holoenzyme complex"/>
    <property type="evidence" value="ECO:0007669"/>
    <property type="project" value="TreeGrafter"/>
</dbReference>
<feature type="region of interest" description="Disordered" evidence="1">
    <location>
        <begin position="583"/>
        <end position="609"/>
    </location>
</feature>
<feature type="region of interest" description="Disordered" evidence="1">
    <location>
        <begin position="306"/>
        <end position="334"/>
    </location>
</feature>
<dbReference type="AlphaFoldDB" id="A0A0F2M657"/>
<dbReference type="Gene3D" id="1.10.472.10">
    <property type="entry name" value="Cyclin-like"/>
    <property type="match status" value="2"/>
</dbReference>
<keyword evidence="2" id="KW-0418">Kinase</keyword>
<feature type="compositionally biased region" description="Polar residues" evidence="1">
    <location>
        <begin position="585"/>
        <end position="599"/>
    </location>
</feature>
<evidence type="ECO:0000313" key="3">
    <source>
        <dbReference type="Proteomes" id="UP000033710"/>
    </source>
</evidence>
<dbReference type="KEGG" id="ssck:SPSK_00107"/>
<sequence>MATLIGDVYGAESSPFHIRAPTSGVAIAKHQEPQHQQHQSQYQQQQNHQFSQHNQYPQHPKDPPSPSQSQEHPMPTSASTSTTTRHPASPPLSSSNSFSSPHGQAPSGSADVAGSAAIVGQNLTRRTSPRKDASGYARIPTPPDSSSPSSPQQTRNGCIVQSMAATNNETISATFTSAPAPSSSLSTSGLPSSLPGFPTSYVLPVPPLPPTGPQQRPQRTILIRDLNHIQTLTQADGALGDGAGLGGPLGAGLGGGSLGLGGTAPLQDVKFEISAMPIGDVIEMVAALLTKITTTNDHQHDALHRNAAQHRQAQVHNDGGADGTSNGHSSGGHSASPFSASVLAFHGKNVPAITILSYLSRIHKYCPTTYEVFLSLLVYFDRMTERVNDLVMKQQQQQEKQRDLQKERTERNDRVAGDKDVAMHDADAGSSDVDETDEGLADSSDSSSSSEDEDDEGGVPRRDTAATKAAAAATASSKTTPAPSAPLDVTGSLSAATYFVVDSFNIHRLIIAGVTCASKFFSDVFYTNARYAKVGGLPLAELNHLELQFLILNDFRLAIPIEDLEAYATMLVEFYAREVVGTRPRPSSATAGGVPTTQPVGGAAMAAAP</sequence>
<dbReference type="Proteomes" id="UP000033710">
    <property type="component" value="Unassembled WGS sequence"/>
</dbReference>
<dbReference type="GO" id="GO:0019901">
    <property type="term" value="F:protein kinase binding"/>
    <property type="evidence" value="ECO:0007669"/>
    <property type="project" value="InterPro"/>
</dbReference>
<dbReference type="CDD" id="cd20558">
    <property type="entry name" value="CYCLIN_ScPCL7-like"/>
    <property type="match status" value="1"/>
</dbReference>